<gene>
    <name evidence="1" type="ORF">PIB30_048101</name>
</gene>
<evidence type="ECO:0000313" key="2">
    <source>
        <dbReference type="Proteomes" id="UP001341840"/>
    </source>
</evidence>
<protein>
    <submittedName>
        <fullName evidence="1">Uncharacterized protein</fullName>
    </submittedName>
</protein>
<name>A0ABU6XHU0_9FABA</name>
<keyword evidence="2" id="KW-1185">Reference proteome</keyword>
<proteinExistence type="predicted"/>
<comment type="caution">
    <text evidence="1">The sequence shown here is derived from an EMBL/GenBank/DDBJ whole genome shotgun (WGS) entry which is preliminary data.</text>
</comment>
<dbReference type="EMBL" id="JASCZI010211761">
    <property type="protein sequence ID" value="MED6196498.1"/>
    <property type="molecule type" value="Genomic_DNA"/>
</dbReference>
<organism evidence="1 2">
    <name type="scientific">Stylosanthes scabra</name>
    <dbReference type="NCBI Taxonomy" id="79078"/>
    <lineage>
        <taxon>Eukaryota</taxon>
        <taxon>Viridiplantae</taxon>
        <taxon>Streptophyta</taxon>
        <taxon>Embryophyta</taxon>
        <taxon>Tracheophyta</taxon>
        <taxon>Spermatophyta</taxon>
        <taxon>Magnoliopsida</taxon>
        <taxon>eudicotyledons</taxon>
        <taxon>Gunneridae</taxon>
        <taxon>Pentapetalae</taxon>
        <taxon>rosids</taxon>
        <taxon>fabids</taxon>
        <taxon>Fabales</taxon>
        <taxon>Fabaceae</taxon>
        <taxon>Papilionoideae</taxon>
        <taxon>50 kb inversion clade</taxon>
        <taxon>dalbergioids sensu lato</taxon>
        <taxon>Dalbergieae</taxon>
        <taxon>Pterocarpus clade</taxon>
        <taxon>Stylosanthes</taxon>
    </lineage>
</organism>
<sequence>MHFRYALIRSWYEAVGGSWIGFDTGIEEEGFKIGASAETVVGFVARDAGIDWINVEDALKRSLAPCAKHNKGRLWQHLFFDQTPNCH</sequence>
<evidence type="ECO:0000313" key="1">
    <source>
        <dbReference type="EMBL" id="MED6196498.1"/>
    </source>
</evidence>
<accession>A0ABU6XHU0</accession>
<dbReference type="Proteomes" id="UP001341840">
    <property type="component" value="Unassembled WGS sequence"/>
</dbReference>
<reference evidence="1 2" key="1">
    <citation type="journal article" date="2023" name="Plants (Basel)">
        <title>Bridging the Gap: Combining Genomics and Transcriptomics Approaches to Understand Stylosanthes scabra, an Orphan Legume from the Brazilian Caatinga.</title>
        <authorList>
            <person name="Ferreira-Neto J.R.C."/>
            <person name="da Silva M.D."/>
            <person name="Binneck E."/>
            <person name="de Melo N.F."/>
            <person name="da Silva R.H."/>
            <person name="de Melo A.L.T.M."/>
            <person name="Pandolfi V."/>
            <person name="Bustamante F.O."/>
            <person name="Brasileiro-Vidal A.C."/>
            <person name="Benko-Iseppon A.M."/>
        </authorList>
    </citation>
    <scope>NUCLEOTIDE SEQUENCE [LARGE SCALE GENOMIC DNA]</scope>
    <source>
        <tissue evidence="1">Leaves</tissue>
    </source>
</reference>